<dbReference type="Proteomes" id="UP001153620">
    <property type="component" value="Chromosome 2"/>
</dbReference>
<dbReference type="Gene3D" id="3.30.9.10">
    <property type="entry name" value="D-Amino Acid Oxidase, subunit A, domain 2"/>
    <property type="match status" value="1"/>
</dbReference>
<comment type="subcellular location">
    <subcellularLocation>
        <location evidence="2">Peroxisome matrix</location>
    </subcellularLocation>
</comment>
<dbReference type="GO" id="GO:0071949">
    <property type="term" value="F:FAD binding"/>
    <property type="evidence" value="ECO:0007669"/>
    <property type="project" value="InterPro"/>
</dbReference>
<dbReference type="GO" id="GO:0005782">
    <property type="term" value="C:peroxisomal matrix"/>
    <property type="evidence" value="ECO:0007669"/>
    <property type="project" value="UniProtKB-SubCell"/>
</dbReference>
<evidence type="ECO:0000256" key="4">
    <source>
        <dbReference type="ARBA" id="ARBA00022630"/>
    </source>
</evidence>
<gene>
    <name evidence="9" type="ORF">CHIRRI_LOCUS7018</name>
</gene>
<dbReference type="PANTHER" id="PTHR11530">
    <property type="entry name" value="D-AMINO ACID OXIDASE"/>
    <property type="match status" value="1"/>
</dbReference>
<dbReference type="PIRSF" id="PIRSF000189">
    <property type="entry name" value="D-aa_oxidase"/>
    <property type="match status" value="1"/>
</dbReference>
<keyword evidence="4" id="KW-0285">Flavoprotein</keyword>
<comment type="similarity">
    <text evidence="3">Belongs to the DAMOX/DASOX family.</text>
</comment>
<dbReference type="SUPFAM" id="SSF51971">
    <property type="entry name" value="Nucleotide-binding domain"/>
    <property type="match status" value="1"/>
</dbReference>
<sequence length="336" mass="37025">MKKIFVIGAGVCGMSSAVQLAEYFQNKNVQVIVIAEKMTPFTLSDLVAGLWSPYLMGNTDPDKIIQWSKGSHKFFHELWINGLAGDSGVTMTPVLGLSTEESRCNPSWRDIPFGFRELTPAEVEKYSKEHGRNYLSGYQFVSFCCQPKKMLPYLTKRFLKAGGKFEQRKIINLEDVTGADLIINCTGLGGKFLGDDLLHPIRGQVTRVKAPWMYSVIIDNSDDGNYIIPNDDSVILGGTHQVDDYNLNVSIPDHDFINAGCQRMVKSLVNAEKVINGVGLRPGRNSVRLETEHRGNGKTTIIHNVGHGGSGVTLSWGCGTEVLERAIDAMNTSAKL</sequence>
<evidence type="ECO:0000256" key="2">
    <source>
        <dbReference type="ARBA" id="ARBA00004253"/>
    </source>
</evidence>
<accession>A0A9N9RVF8</accession>
<evidence type="ECO:0000256" key="1">
    <source>
        <dbReference type="ARBA" id="ARBA00001974"/>
    </source>
</evidence>
<name>A0A9N9RVF8_9DIPT</name>
<feature type="binding site" evidence="7">
    <location>
        <position position="309"/>
    </location>
    <ligand>
        <name>D-dopa</name>
        <dbReference type="ChEBI" id="CHEBI:149689"/>
    </ligand>
</feature>
<feature type="binding site" evidence="7">
    <location>
        <begin position="308"/>
        <end position="313"/>
    </location>
    <ligand>
        <name>FAD</name>
        <dbReference type="ChEBI" id="CHEBI:57692"/>
    </ligand>
</feature>
<feature type="domain" description="FAD dependent oxidoreductase" evidence="8">
    <location>
        <begin position="4"/>
        <end position="323"/>
    </location>
</feature>
<evidence type="ECO:0000256" key="7">
    <source>
        <dbReference type="PIRSR" id="PIRSR000189-1"/>
    </source>
</evidence>
<evidence type="ECO:0000259" key="8">
    <source>
        <dbReference type="Pfam" id="PF01266"/>
    </source>
</evidence>
<proteinExistence type="inferred from homology"/>
<dbReference type="Gene3D" id="3.40.50.720">
    <property type="entry name" value="NAD(P)-binding Rossmann-like Domain"/>
    <property type="match status" value="1"/>
</dbReference>
<dbReference type="OrthoDB" id="2015447at2759"/>
<keyword evidence="10" id="KW-1185">Reference proteome</keyword>
<dbReference type="EMBL" id="OU895878">
    <property type="protein sequence ID" value="CAG9804125.1"/>
    <property type="molecule type" value="Genomic_DNA"/>
</dbReference>
<feature type="binding site" evidence="7">
    <location>
        <position position="281"/>
    </location>
    <ligand>
        <name>D-dopa</name>
        <dbReference type="ChEBI" id="CHEBI:149689"/>
    </ligand>
</feature>
<dbReference type="PANTHER" id="PTHR11530:SF11">
    <property type="entry name" value="D-ASPARTATE OXIDASE"/>
    <property type="match status" value="1"/>
</dbReference>
<feature type="binding site" evidence="7">
    <location>
        <position position="226"/>
    </location>
    <ligand>
        <name>D-dopa</name>
        <dbReference type="ChEBI" id="CHEBI:149689"/>
    </ligand>
</feature>
<feature type="binding site" evidence="7">
    <location>
        <position position="186"/>
    </location>
    <ligand>
        <name>FAD</name>
        <dbReference type="ChEBI" id="CHEBI:57692"/>
    </ligand>
</feature>
<organism evidence="9 10">
    <name type="scientific">Chironomus riparius</name>
    <dbReference type="NCBI Taxonomy" id="315576"/>
    <lineage>
        <taxon>Eukaryota</taxon>
        <taxon>Metazoa</taxon>
        <taxon>Ecdysozoa</taxon>
        <taxon>Arthropoda</taxon>
        <taxon>Hexapoda</taxon>
        <taxon>Insecta</taxon>
        <taxon>Pterygota</taxon>
        <taxon>Neoptera</taxon>
        <taxon>Endopterygota</taxon>
        <taxon>Diptera</taxon>
        <taxon>Nematocera</taxon>
        <taxon>Chironomoidea</taxon>
        <taxon>Chironomidae</taxon>
        <taxon>Chironominae</taxon>
        <taxon>Chironomus</taxon>
    </lineage>
</organism>
<dbReference type="GO" id="GO:0003884">
    <property type="term" value="F:D-amino-acid oxidase activity"/>
    <property type="evidence" value="ECO:0007669"/>
    <property type="project" value="InterPro"/>
</dbReference>
<dbReference type="InterPro" id="IPR023209">
    <property type="entry name" value="DAO"/>
</dbReference>
<dbReference type="Pfam" id="PF01266">
    <property type="entry name" value="DAO"/>
    <property type="match status" value="1"/>
</dbReference>
<dbReference type="SUPFAM" id="SSF54373">
    <property type="entry name" value="FAD-linked reductases, C-terminal domain"/>
    <property type="match status" value="1"/>
</dbReference>
<evidence type="ECO:0000313" key="10">
    <source>
        <dbReference type="Proteomes" id="UP001153620"/>
    </source>
</evidence>
<dbReference type="AlphaFoldDB" id="A0A9N9RVF8"/>
<protein>
    <recommendedName>
        <fullName evidence="8">FAD dependent oxidoreductase domain-containing protein</fullName>
    </recommendedName>
</protein>
<reference evidence="9" key="1">
    <citation type="submission" date="2022-01" db="EMBL/GenBank/DDBJ databases">
        <authorList>
            <person name="King R."/>
        </authorList>
    </citation>
    <scope>NUCLEOTIDE SEQUENCE</scope>
</reference>
<comment type="cofactor">
    <cofactor evidence="1 7">
        <name>FAD</name>
        <dbReference type="ChEBI" id="CHEBI:57692"/>
    </cofactor>
</comment>
<keyword evidence="5 7" id="KW-0274">FAD</keyword>
<evidence type="ECO:0000256" key="6">
    <source>
        <dbReference type="ARBA" id="ARBA00023002"/>
    </source>
</evidence>
<dbReference type="InterPro" id="IPR006076">
    <property type="entry name" value="FAD-dep_OxRdtase"/>
</dbReference>
<evidence type="ECO:0000313" key="9">
    <source>
        <dbReference type="EMBL" id="CAG9804125.1"/>
    </source>
</evidence>
<evidence type="ECO:0000256" key="5">
    <source>
        <dbReference type="ARBA" id="ARBA00022827"/>
    </source>
</evidence>
<reference evidence="9" key="2">
    <citation type="submission" date="2022-10" db="EMBL/GenBank/DDBJ databases">
        <authorList>
            <consortium name="ENA_rothamsted_submissions"/>
            <consortium name="culmorum"/>
            <person name="King R."/>
        </authorList>
    </citation>
    <scope>NUCLEOTIDE SEQUENCE</scope>
</reference>
<keyword evidence="6" id="KW-0560">Oxidoreductase</keyword>
<dbReference type="GO" id="GO:0019478">
    <property type="term" value="P:D-amino acid catabolic process"/>
    <property type="evidence" value="ECO:0007669"/>
    <property type="project" value="TreeGrafter"/>
</dbReference>
<feature type="binding site" evidence="7">
    <location>
        <begin position="48"/>
        <end position="50"/>
    </location>
    <ligand>
        <name>FAD</name>
        <dbReference type="ChEBI" id="CHEBI:57692"/>
    </ligand>
</feature>
<evidence type="ECO:0000256" key="3">
    <source>
        <dbReference type="ARBA" id="ARBA00006730"/>
    </source>
</evidence>